<reference evidence="17 18" key="1">
    <citation type="submission" date="2019-08" db="EMBL/GenBank/DDBJ databases">
        <title>Genome of Vicingus serpentipes NCIMB 15042.</title>
        <authorList>
            <person name="Bowman J.P."/>
        </authorList>
    </citation>
    <scope>NUCLEOTIDE SEQUENCE [LARGE SCALE GENOMIC DNA]</scope>
    <source>
        <strain evidence="17 18">NCIMB 15042</strain>
    </source>
</reference>
<keyword evidence="5 12" id="KW-0235">DNA replication</keyword>
<dbReference type="EC" id="2.7.7.101" evidence="12"/>
<dbReference type="Gene3D" id="3.90.580.10">
    <property type="entry name" value="Zinc finger, CHC2-type domain"/>
    <property type="match status" value="1"/>
</dbReference>
<evidence type="ECO:0000313" key="18">
    <source>
        <dbReference type="Proteomes" id="UP000321721"/>
    </source>
</evidence>
<dbReference type="InterPro" id="IPR002694">
    <property type="entry name" value="Znf_CHC2"/>
</dbReference>
<keyword evidence="18" id="KW-1185">Reference proteome</keyword>
<evidence type="ECO:0000256" key="4">
    <source>
        <dbReference type="ARBA" id="ARBA00022695"/>
    </source>
</evidence>
<keyword evidence="10 12" id="KW-0238">DNA-binding</keyword>
<dbReference type="Pfam" id="PF08275">
    <property type="entry name" value="DNAG_N"/>
    <property type="match status" value="1"/>
</dbReference>
<evidence type="ECO:0000259" key="16">
    <source>
        <dbReference type="PROSITE" id="PS50880"/>
    </source>
</evidence>
<dbReference type="Pfam" id="PF10410">
    <property type="entry name" value="DnaB_bind"/>
    <property type="match status" value="1"/>
</dbReference>
<evidence type="ECO:0000256" key="6">
    <source>
        <dbReference type="ARBA" id="ARBA00022723"/>
    </source>
</evidence>
<dbReference type="PANTHER" id="PTHR30313:SF2">
    <property type="entry name" value="DNA PRIMASE"/>
    <property type="match status" value="1"/>
</dbReference>
<comment type="subunit">
    <text evidence="12">Monomer. Interacts with DnaB.</text>
</comment>
<comment type="cofactor">
    <cofactor evidence="12 13 14">
        <name>Zn(2+)</name>
        <dbReference type="ChEBI" id="CHEBI:29105"/>
    </cofactor>
    <text evidence="12 13 14">Binds 1 zinc ion per monomer.</text>
</comment>
<dbReference type="InterPro" id="IPR013264">
    <property type="entry name" value="DNAG_N"/>
</dbReference>
<dbReference type="InterPro" id="IPR036977">
    <property type="entry name" value="DNA_primase_Znf_CHC2"/>
</dbReference>
<dbReference type="InterPro" id="IPR030846">
    <property type="entry name" value="DnaG_bac"/>
</dbReference>
<gene>
    <name evidence="12 17" type="primary">dnaG</name>
    <name evidence="17" type="ORF">FRY74_09115</name>
</gene>
<dbReference type="GO" id="GO:0006269">
    <property type="term" value="P:DNA replication, synthesis of primer"/>
    <property type="evidence" value="ECO:0007669"/>
    <property type="project" value="UniProtKB-UniRule"/>
</dbReference>
<evidence type="ECO:0000256" key="12">
    <source>
        <dbReference type="HAMAP-Rule" id="MF_00974"/>
    </source>
</evidence>
<proteinExistence type="inferred from homology"/>
<comment type="catalytic activity">
    <reaction evidence="12">
        <text>ssDNA + n NTP = ssDNA/pppN(pN)n-1 hybrid + (n-1) diphosphate.</text>
        <dbReference type="EC" id="2.7.7.101"/>
    </reaction>
</comment>
<dbReference type="Gene3D" id="3.90.980.10">
    <property type="entry name" value="DNA primase, catalytic core, N-terminal domain"/>
    <property type="match status" value="1"/>
</dbReference>
<dbReference type="Gene3D" id="3.40.1360.10">
    <property type="match status" value="1"/>
</dbReference>
<dbReference type="HAMAP" id="MF_00974">
    <property type="entry name" value="DNA_primase_DnaG"/>
    <property type="match status" value="1"/>
</dbReference>
<dbReference type="CDD" id="cd03364">
    <property type="entry name" value="TOPRIM_DnaG_primases"/>
    <property type="match status" value="1"/>
</dbReference>
<dbReference type="FunFam" id="3.90.580.10:FF:000001">
    <property type="entry name" value="DNA primase"/>
    <property type="match status" value="1"/>
</dbReference>
<dbReference type="GO" id="GO:0003899">
    <property type="term" value="F:DNA-directed RNA polymerase activity"/>
    <property type="evidence" value="ECO:0007669"/>
    <property type="project" value="UniProtKB-UniRule"/>
</dbReference>
<keyword evidence="8 12" id="KW-0862">Zinc</keyword>
<dbReference type="InterPro" id="IPR006295">
    <property type="entry name" value="DNA_primase_DnaG"/>
</dbReference>
<feature type="region of interest" description="Disordered" evidence="15">
    <location>
        <begin position="434"/>
        <end position="458"/>
    </location>
</feature>
<dbReference type="SMART" id="SM00400">
    <property type="entry name" value="ZnF_CHCC"/>
    <property type="match status" value="1"/>
</dbReference>
<keyword evidence="4 12" id="KW-0548">Nucleotidyltransferase</keyword>
<dbReference type="EMBL" id="VOOS01000004">
    <property type="protein sequence ID" value="TXB64600.1"/>
    <property type="molecule type" value="Genomic_DNA"/>
</dbReference>
<dbReference type="InterPro" id="IPR019475">
    <property type="entry name" value="DNA_primase_DnaB-bd"/>
</dbReference>
<comment type="similarity">
    <text evidence="12 13">Belongs to the DnaG primase family.</text>
</comment>
<evidence type="ECO:0000256" key="10">
    <source>
        <dbReference type="ARBA" id="ARBA00023125"/>
    </source>
</evidence>
<dbReference type="PIRSF" id="PIRSF002811">
    <property type="entry name" value="DnaG"/>
    <property type="match status" value="1"/>
</dbReference>
<comment type="function">
    <text evidence="12 13">RNA polymerase that catalyzes the synthesis of short RNA molecules used as primers for DNA polymerase during DNA replication.</text>
</comment>
<evidence type="ECO:0000256" key="15">
    <source>
        <dbReference type="SAM" id="MobiDB-lite"/>
    </source>
</evidence>
<organism evidence="17 18">
    <name type="scientific">Vicingus serpentipes</name>
    <dbReference type="NCBI Taxonomy" id="1926625"/>
    <lineage>
        <taxon>Bacteria</taxon>
        <taxon>Pseudomonadati</taxon>
        <taxon>Bacteroidota</taxon>
        <taxon>Flavobacteriia</taxon>
        <taxon>Flavobacteriales</taxon>
        <taxon>Vicingaceae</taxon>
        <taxon>Vicingus</taxon>
    </lineage>
</organism>
<dbReference type="PROSITE" id="PS50880">
    <property type="entry name" value="TOPRIM"/>
    <property type="match status" value="1"/>
</dbReference>
<protein>
    <recommendedName>
        <fullName evidence="12 13">DNA primase</fullName>
        <ecNumber evidence="12">2.7.7.101</ecNumber>
    </recommendedName>
</protein>
<evidence type="ECO:0000256" key="5">
    <source>
        <dbReference type="ARBA" id="ARBA00022705"/>
    </source>
</evidence>
<keyword evidence="11 12" id="KW-0804">Transcription</keyword>
<evidence type="ECO:0000256" key="3">
    <source>
        <dbReference type="ARBA" id="ARBA00022679"/>
    </source>
</evidence>
<dbReference type="AlphaFoldDB" id="A0A5C6RSI5"/>
<keyword evidence="6 12" id="KW-0479">Metal-binding</keyword>
<keyword evidence="7 12" id="KW-0863">Zinc-finger</keyword>
<dbReference type="GO" id="GO:0008270">
    <property type="term" value="F:zinc ion binding"/>
    <property type="evidence" value="ECO:0007669"/>
    <property type="project" value="UniProtKB-UniRule"/>
</dbReference>
<evidence type="ECO:0000256" key="11">
    <source>
        <dbReference type="ARBA" id="ARBA00023163"/>
    </source>
</evidence>
<dbReference type="RefSeq" id="WP_147100735.1">
    <property type="nucleotide sequence ID" value="NZ_VOOS01000004.1"/>
</dbReference>
<dbReference type="InterPro" id="IPR050219">
    <property type="entry name" value="DnaG_primase"/>
</dbReference>
<comment type="domain">
    <text evidence="12">Contains an N-terminal zinc-binding domain, a central core domain that contains the primase activity, and a C-terminal DnaB-binding domain.</text>
</comment>
<keyword evidence="9" id="KW-0460">Magnesium</keyword>
<comment type="caution">
    <text evidence="17">The sequence shown here is derived from an EMBL/GenBank/DDBJ whole genome shotgun (WGS) entry which is preliminary data.</text>
</comment>
<keyword evidence="3 12" id="KW-0808">Transferase</keyword>
<evidence type="ECO:0000256" key="7">
    <source>
        <dbReference type="ARBA" id="ARBA00022771"/>
    </source>
</evidence>
<dbReference type="SMART" id="SM00493">
    <property type="entry name" value="TOPRIM"/>
    <property type="match status" value="1"/>
</dbReference>
<dbReference type="InterPro" id="IPR034151">
    <property type="entry name" value="TOPRIM_DnaG_bac"/>
</dbReference>
<keyword evidence="2 12" id="KW-0639">Primosome</keyword>
<evidence type="ECO:0000256" key="13">
    <source>
        <dbReference type="PIRNR" id="PIRNR002811"/>
    </source>
</evidence>
<dbReference type="InterPro" id="IPR037068">
    <property type="entry name" value="DNA_primase_core_N_sf"/>
</dbReference>
<dbReference type="Proteomes" id="UP000321721">
    <property type="component" value="Unassembled WGS sequence"/>
</dbReference>
<dbReference type="NCBIfam" id="TIGR01391">
    <property type="entry name" value="dnaG"/>
    <property type="match status" value="1"/>
</dbReference>
<evidence type="ECO:0000256" key="2">
    <source>
        <dbReference type="ARBA" id="ARBA00022515"/>
    </source>
</evidence>
<name>A0A5C6RSI5_9FLAO</name>
<dbReference type="SUPFAM" id="SSF56731">
    <property type="entry name" value="DNA primase core"/>
    <property type="match status" value="1"/>
</dbReference>
<dbReference type="PANTHER" id="PTHR30313">
    <property type="entry name" value="DNA PRIMASE"/>
    <property type="match status" value="1"/>
</dbReference>
<sequence>MIPKSTIDEIFDAALIEDVVGEFVALKKRGANYLGNCPFHNEKSPSFTVSPAKGIYKCFGCGKAGNSINFIMEHEHYSYPEALRYLANKYNIEVEEEEQTDEQKLAANEKESLFVVSNYASKYFKDQMHNSQAGKAIGLSYFKERGFREDIIEKFELGYSPDEWSAFTDEALKNGHSIEFLEKSGLTIVKEEKKFDRFKGRVMFPIHNLSGRVLGFGGRILKTEAKAAKYLNSPESEIYHKSKVLYGIYFAKKEIIQQDNCYLVEGYTDVISLHQSGVENVVSSSGTSLTEGQIRLIKRFTENITILYDGDAAGLKASFRGIDMILQEGMNVRVVLFPDGEDPDSYAKNHSSNELIAYIKEHAQDFIRFKTSVLLEEVGNDPIKKAELIKEIVASIAIIPDQIKRSIYTQECSSLLDIGEQALINETNKILRGKASKPQQQHFDDGPPPIEDFYEPQEEKSSSISSKVAHWEHEIIRLLISYGAEIITVDVLGENEEIQQQEVTAAVYILSNINGDGLTFDNPILQEAFNHYVEMVNEERIPTHQDFINNLNQDISRLAIDVLSNKYEVSENWKNHGIFVKTEESQVKMAIFNSVFAFKATKVEYLLEEIGSQLKIEKNDIEQIRLMTEYKHLKGVQRQLSEKLGRIILK</sequence>
<feature type="zinc finger region" description="CHC2-type" evidence="12 14">
    <location>
        <begin position="37"/>
        <end position="61"/>
    </location>
</feature>
<evidence type="ECO:0000256" key="14">
    <source>
        <dbReference type="PIRSR" id="PIRSR002811-1"/>
    </source>
</evidence>
<evidence type="ECO:0000256" key="1">
    <source>
        <dbReference type="ARBA" id="ARBA00022478"/>
    </source>
</evidence>
<dbReference type="GO" id="GO:0003677">
    <property type="term" value="F:DNA binding"/>
    <property type="evidence" value="ECO:0007669"/>
    <property type="project" value="UniProtKB-KW"/>
</dbReference>
<dbReference type="GO" id="GO:1990077">
    <property type="term" value="C:primosome complex"/>
    <property type="evidence" value="ECO:0007669"/>
    <property type="project" value="UniProtKB-KW"/>
</dbReference>
<feature type="domain" description="Toprim" evidence="16">
    <location>
        <begin position="259"/>
        <end position="340"/>
    </location>
</feature>
<dbReference type="Pfam" id="PF01807">
    <property type="entry name" value="Zn_ribbon_DnaG"/>
    <property type="match status" value="1"/>
</dbReference>
<accession>A0A5C6RSI5</accession>
<evidence type="ECO:0000256" key="8">
    <source>
        <dbReference type="ARBA" id="ARBA00022833"/>
    </source>
</evidence>
<dbReference type="SUPFAM" id="SSF57783">
    <property type="entry name" value="Zinc beta-ribbon"/>
    <property type="match status" value="1"/>
</dbReference>
<evidence type="ECO:0000313" key="17">
    <source>
        <dbReference type="EMBL" id="TXB64600.1"/>
    </source>
</evidence>
<dbReference type="OrthoDB" id="9803773at2"/>
<keyword evidence="1 12" id="KW-0240">DNA-directed RNA polymerase</keyword>
<dbReference type="InterPro" id="IPR006171">
    <property type="entry name" value="TOPRIM_dom"/>
</dbReference>
<dbReference type="GO" id="GO:0005737">
    <property type="term" value="C:cytoplasm"/>
    <property type="evidence" value="ECO:0007669"/>
    <property type="project" value="TreeGrafter"/>
</dbReference>
<evidence type="ECO:0000256" key="9">
    <source>
        <dbReference type="ARBA" id="ARBA00022842"/>
    </source>
</evidence>
<dbReference type="Pfam" id="PF13155">
    <property type="entry name" value="Toprim_2"/>
    <property type="match status" value="1"/>
</dbReference>
<dbReference type="GO" id="GO:0000428">
    <property type="term" value="C:DNA-directed RNA polymerase complex"/>
    <property type="evidence" value="ECO:0007669"/>
    <property type="project" value="UniProtKB-KW"/>
</dbReference>